<dbReference type="AlphaFoldDB" id="A0A8K0SF20"/>
<dbReference type="OrthoDB" id="3366823at2759"/>
<organism evidence="2 3">
    <name type="scientific">Stachybotrys elegans</name>
    <dbReference type="NCBI Taxonomy" id="80388"/>
    <lineage>
        <taxon>Eukaryota</taxon>
        <taxon>Fungi</taxon>
        <taxon>Dikarya</taxon>
        <taxon>Ascomycota</taxon>
        <taxon>Pezizomycotina</taxon>
        <taxon>Sordariomycetes</taxon>
        <taxon>Hypocreomycetidae</taxon>
        <taxon>Hypocreales</taxon>
        <taxon>Stachybotryaceae</taxon>
        <taxon>Stachybotrys</taxon>
    </lineage>
</organism>
<dbReference type="GO" id="GO:0004497">
    <property type="term" value="F:monooxygenase activity"/>
    <property type="evidence" value="ECO:0007669"/>
    <property type="project" value="InterPro"/>
</dbReference>
<dbReference type="GO" id="GO:0005506">
    <property type="term" value="F:iron ion binding"/>
    <property type="evidence" value="ECO:0007669"/>
    <property type="project" value="InterPro"/>
</dbReference>
<accession>A0A8K0SF20</accession>
<dbReference type="Proteomes" id="UP000813444">
    <property type="component" value="Unassembled WGS sequence"/>
</dbReference>
<dbReference type="EMBL" id="JAGPNK010000023">
    <property type="protein sequence ID" value="KAH7304457.1"/>
    <property type="molecule type" value="Genomic_DNA"/>
</dbReference>
<dbReference type="Gene3D" id="1.10.630.10">
    <property type="entry name" value="Cytochrome P450"/>
    <property type="match status" value="1"/>
</dbReference>
<keyword evidence="3" id="KW-1185">Reference proteome</keyword>
<dbReference type="SUPFAM" id="SSF48264">
    <property type="entry name" value="Cytochrome P450"/>
    <property type="match status" value="1"/>
</dbReference>
<comment type="caution">
    <text evidence="2">The sequence shown here is derived from an EMBL/GenBank/DDBJ whole genome shotgun (WGS) entry which is preliminary data.</text>
</comment>
<name>A0A8K0SF20_9HYPO</name>
<dbReference type="GO" id="GO:0016705">
    <property type="term" value="F:oxidoreductase activity, acting on paired donors, with incorporation or reduction of molecular oxygen"/>
    <property type="evidence" value="ECO:0007669"/>
    <property type="project" value="InterPro"/>
</dbReference>
<protein>
    <submittedName>
        <fullName evidence="2">Uncharacterized protein</fullName>
    </submittedName>
</protein>
<proteinExistence type="predicted"/>
<evidence type="ECO:0000256" key="1">
    <source>
        <dbReference type="ARBA" id="ARBA00004685"/>
    </source>
</evidence>
<sequence length="115" mass="13184">MARLMDEVDASRVPSKPHGIDTTQLLSQPFIQSTYAEVLRLYIATAFSGTVEYGDVRIGDYFIPRNSFLTSYSRTLALDYDAWTKRMWNHPLEEFNAEGFLVDDTWTRPGPSVQE</sequence>
<gene>
    <name evidence="2" type="ORF">B0I35DRAFT_445240</name>
</gene>
<evidence type="ECO:0000313" key="2">
    <source>
        <dbReference type="EMBL" id="KAH7304457.1"/>
    </source>
</evidence>
<dbReference type="InterPro" id="IPR036396">
    <property type="entry name" value="Cyt_P450_sf"/>
</dbReference>
<dbReference type="GO" id="GO:0020037">
    <property type="term" value="F:heme binding"/>
    <property type="evidence" value="ECO:0007669"/>
    <property type="project" value="InterPro"/>
</dbReference>
<evidence type="ECO:0000313" key="3">
    <source>
        <dbReference type="Proteomes" id="UP000813444"/>
    </source>
</evidence>
<comment type="pathway">
    <text evidence="1">Mycotoxin biosynthesis.</text>
</comment>
<reference evidence="2" key="1">
    <citation type="journal article" date="2021" name="Nat. Commun.">
        <title>Genetic determinants of endophytism in the Arabidopsis root mycobiome.</title>
        <authorList>
            <person name="Mesny F."/>
            <person name="Miyauchi S."/>
            <person name="Thiergart T."/>
            <person name="Pickel B."/>
            <person name="Atanasova L."/>
            <person name="Karlsson M."/>
            <person name="Huettel B."/>
            <person name="Barry K.W."/>
            <person name="Haridas S."/>
            <person name="Chen C."/>
            <person name="Bauer D."/>
            <person name="Andreopoulos W."/>
            <person name="Pangilinan J."/>
            <person name="LaButti K."/>
            <person name="Riley R."/>
            <person name="Lipzen A."/>
            <person name="Clum A."/>
            <person name="Drula E."/>
            <person name="Henrissat B."/>
            <person name="Kohler A."/>
            <person name="Grigoriev I.V."/>
            <person name="Martin F.M."/>
            <person name="Hacquard S."/>
        </authorList>
    </citation>
    <scope>NUCLEOTIDE SEQUENCE</scope>
    <source>
        <strain evidence="2">MPI-CAGE-CH-0235</strain>
    </source>
</reference>